<dbReference type="Pfam" id="PF03235">
    <property type="entry name" value="GmrSD_N"/>
    <property type="match status" value="2"/>
</dbReference>
<dbReference type="PANTHER" id="PTHR39639">
    <property type="entry name" value="CHROMOSOME 16, WHOLE GENOME SHOTGUN SEQUENCE"/>
    <property type="match status" value="1"/>
</dbReference>
<name>A0A1A9I045_9BACT</name>
<dbReference type="Proteomes" id="UP000077667">
    <property type="component" value="Chromosome"/>
</dbReference>
<organism evidence="2 3">
    <name type="scientific">Niabella ginsenosidivorans</name>
    <dbReference type="NCBI Taxonomy" id="1176587"/>
    <lineage>
        <taxon>Bacteria</taxon>
        <taxon>Pseudomonadati</taxon>
        <taxon>Bacteroidota</taxon>
        <taxon>Chitinophagia</taxon>
        <taxon>Chitinophagales</taxon>
        <taxon>Chitinophagaceae</taxon>
        <taxon>Niabella</taxon>
    </lineage>
</organism>
<feature type="domain" description="GmrSD restriction endonucleases N-terminal" evidence="1">
    <location>
        <begin position="427"/>
        <end position="570"/>
    </location>
</feature>
<feature type="domain" description="GmrSD restriction endonucleases N-terminal" evidence="1">
    <location>
        <begin position="42"/>
        <end position="191"/>
    </location>
</feature>
<reference evidence="2 3" key="1">
    <citation type="submission" date="2016-05" db="EMBL/GenBank/DDBJ databases">
        <title>Niabella ginsenosidivorans BS26 whole genome sequencing.</title>
        <authorList>
            <person name="Im W.T."/>
            <person name="Siddiqi M.Z."/>
        </authorList>
    </citation>
    <scope>NUCLEOTIDE SEQUENCE [LARGE SCALE GENOMIC DNA]</scope>
    <source>
        <strain evidence="2 3">BS26</strain>
    </source>
</reference>
<dbReference type="InterPro" id="IPR004919">
    <property type="entry name" value="GmrSD_N"/>
</dbReference>
<protein>
    <recommendedName>
        <fullName evidence="1">GmrSD restriction endonucleases N-terminal domain-containing protein</fullName>
    </recommendedName>
</protein>
<dbReference type="EMBL" id="CP015772">
    <property type="protein sequence ID" value="ANH80996.1"/>
    <property type="molecule type" value="Genomic_DNA"/>
</dbReference>
<dbReference type="PANTHER" id="PTHR39639:SF1">
    <property type="entry name" value="DUF262 DOMAIN-CONTAINING PROTEIN"/>
    <property type="match status" value="1"/>
</dbReference>
<gene>
    <name evidence="2" type="ORF">A8C56_08400</name>
</gene>
<sequence>MQISLKLSKHKNNPYMENLILANLFRKIKMANRFKLINSLFISDRKLKYDPPYQRLYVWNDVKATNFIETILWHGDAPPVILYKKSDDSLEAIDGRQRCETIDRFLNDKFSLKPQGLDKLWYLSGKTFSQLEDDLKNRILFTKLRCIIIEPNDEKGLTHQEEEALKKEIFKRYNMGMSALKKEEVYKAQYLHDEITKYLKMQLENDTQLQGQLKDVFQYKKKNTETMMQHLRQLLVLADIPLNRYIAEREDIINKYYDYYTCHIIDKKEGYLKELLSKLKRNIDFLTEIKEMLSHEYPYLTNTLIVYDCIYWAIAVAEKEGIAFGRINNKTFKTRLINHIAKNAQTYSYYRSNYAQSIRQSYLSMATFFSSQLILSFTSYLKADRQYTTDFRNQINQYIEKQLGHTLKGEPLTQATPTSLTIGDIINLMGRKHFNIKPPYQRMEVMTVTKASALIESILLGFMLTPIYVFVRASGVIEVIDGQQRLLALIGFLGQQYLGEQGEFITTRKNNFTLNLARPLLQGVNKKKFSQLPLILQNKIRNYNLDIIEIKESDNIGFKPEELYKRLNHKPMPIKEHTFEFWNAYIDGNLIHDIKGIYQRNPWLYVKKEDNRMQNLEMITFLCYLNLSLGTGTLDMHRIREVLDFYEYDAHMVIRIKYKTHVSEILESADYKEMFLSSLNHFEKDFIQKVMYLTDNLKGKTTESFRNRRLDILMQTKSARKTMRFFVLWLVLSGISTEQLKERQSALQSEIKTIFLSLNISGGREHFEKLLQEIWMRHEVSMESEA</sequence>
<accession>A0A1A9I045</accession>
<keyword evidence="3" id="KW-1185">Reference proteome</keyword>
<evidence type="ECO:0000313" key="3">
    <source>
        <dbReference type="Proteomes" id="UP000077667"/>
    </source>
</evidence>
<dbReference type="AlphaFoldDB" id="A0A1A9I045"/>
<evidence type="ECO:0000259" key="1">
    <source>
        <dbReference type="Pfam" id="PF03235"/>
    </source>
</evidence>
<evidence type="ECO:0000313" key="2">
    <source>
        <dbReference type="EMBL" id="ANH80996.1"/>
    </source>
</evidence>
<dbReference type="STRING" id="1176587.A8C56_08400"/>
<dbReference type="KEGG" id="nia:A8C56_08400"/>
<proteinExistence type="predicted"/>